<name>A0A0D2MYN0_9CHLO</name>
<evidence type="ECO:0000256" key="1">
    <source>
        <dbReference type="SAM" id="MobiDB-lite"/>
    </source>
</evidence>
<dbReference type="STRING" id="145388.A0A0D2MYN0"/>
<dbReference type="EMBL" id="KK101896">
    <property type="protein sequence ID" value="KIY99275.1"/>
    <property type="molecule type" value="Genomic_DNA"/>
</dbReference>
<feature type="region of interest" description="Disordered" evidence="1">
    <location>
        <begin position="165"/>
        <end position="187"/>
    </location>
</feature>
<evidence type="ECO:0000256" key="2">
    <source>
        <dbReference type="SAM" id="Phobius"/>
    </source>
</evidence>
<keyword evidence="2" id="KW-0812">Transmembrane</keyword>
<evidence type="ECO:0000313" key="4">
    <source>
        <dbReference type="Proteomes" id="UP000054498"/>
    </source>
</evidence>
<feature type="transmembrane region" description="Helical" evidence="2">
    <location>
        <begin position="201"/>
        <end position="218"/>
    </location>
</feature>
<reference evidence="3 4" key="1">
    <citation type="journal article" date="2013" name="BMC Genomics">
        <title>Reconstruction of the lipid metabolism for the microalga Monoraphidium neglectum from its genome sequence reveals characteristics suitable for biofuel production.</title>
        <authorList>
            <person name="Bogen C."/>
            <person name="Al-Dilaimi A."/>
            <person name="Albersmeier A."/>
            <person name="Wichmann J."/>
            <person name="Grundmann M."/>
            <person name="Rupp O."/>
            <person name="Lauersen K.J."/>
            <person name="Blifernez-Klassen O."/>
            <person name="Kalinowski J."/>
            <person name="Goesmann A."/>
            <person name="Mussgnug J.H."/>
            <person name="Kruse O."/>
        </authorList>
    </citation>
    <scope>NUCLEOTIDE SEQUENCE [LARGE SCALE GENOMIC DNA]</scope>
    <source>
        <strain evidence="3 4">SAG 48.87</strain>
    </source>
</reference>
<keyword evidence="2" id="KW-1133">Transmembrane helix</keyword>
<accession>A0A0D2MYN0</accession>
<feature type="compositionally biased region" description="Polar residues" evidence="1">
    <location>
        <begin position="165"/>
        <end position="174"/>
    </location>
</feature>
<proteinExistence type="predicted"/>
<dbReference type="AlphaFoldDB" id="A0A0D2MYN0"/>
<dbReference type="OrthoDB" id="2016221at2759"/>
<evidence type="ECO:0000313" key="3">
    <source>
        <dbReference type="EMBL" id="KIY99275.1"/>
    </source>
</evidence>
<dbReference type="KEGG" id="mng:MNEG_8686"/>
<gene>
    <name evidence="3" type="ORF">MNEG_8686</name>
</gene>
<keyword evidence="4" id="KW-1185">Reference proteome</keyword>
<dbReference type="PANTHER" id="PTHR36334:SF1">
    <property type="entry name" value="PROTEIN, PUTATIVE (DUF2358)-RELATED"/>
    <property type="match status" value="1"/>
</dbReference>
<sequence>MTIDDLDTQYCDDFECTSSPAVEQTVRTLARDLQRLSYTRAAFQPDFSYEDGFRSFKGTGKLGRGVWMRDVVKQPKVAIKKMRMLDKSTAEIDWQLTGQVAVFGVQVAVKTTLGMNQLTGRVTNLKESWDLSGVGAPASAALVAARATWSAQQASKDAQEGLNSTLDSISSMGSQDEDTLYRDPTDPTKFFRQEDSTMQDAVSLALLLGVLYIAYKAYSVVLGA</sequence>
<dbReference type="RefSeq" id="XP_013898295.1">
    <property type="nucleotide sequence ID" value="XM_014042841.1"/>
</dbReference>
<dbReference type="PANTHER" id="PTHR36334">
    <property type="entry name" value="PROTEIN, PUTATIVE (DUF2358)-RELATED"/>
    <property type="match status" value="1"/>
</dbReference>
<dbReference type="GeneID" id="25741561"/>
<dbReference type="Proteomes" id="UP000054498">
    <property type="component" value="Unassembled WGS sequence"/>
</dbReference>
<organism evidence="3 4">
    <name type="scientific">Monoraphidium neglectum</name>
    <dbReference type="NCBI Taxonomy" id="145388"/>
    <lineage>
        <taxon>Eukaryota</taxon>
        <taxon>Viridiplantae</taxon>
        <taxon>Chlorophyta</taxon>
        <taxon>core chlorophytes</taxon>
        <taxon>Chlorophyceae</taxon>
        <taxon>CS clade</taxon>
        <taxon>Sphaeropleales</taxon>
        <taxon>Selenastraceae</taxon>
        <taxon>Monoraphidium</taxon>
    </lineage>
</organism>
<dbReference type="GO" id="GO:0009507">
    <property type="term" value="C:chloroplast"/>
    <property type="evidence" value="ECO:0007669"/>
    <property type="project" value="TreeGrafter"/>
</dbReference>
<protein>
    <submittedName>
        <fullName evidence="3">Uncharacterized protein</fullName>
    </submittedName>
</protein>
<keyword evidence="2" id="KW-0472">Membrane</keyword>